<dbReference type="PANTHER" id="PTHR34473">
    <property type="entry name" value="UPF0699 TRANSMEMBRANE PROTEIN YDBS"/>
    <property type="match status" value="1"/>
</dbReference>
<evidence type="ECO:0000313" key="3">
    <source>
        <dbReference type="EMBL" id="SHF67067.1"/>
    </source>
</evidence>
<feature type="domain" description="YdbS-like PH" evidence="2">
    <location>
        <begin position="265"/>
        <end position="343"/>
    </location>
</feature>
<dbReference type="PIRSF" id="PIRSF026631">
    <property type="entry name" value="UCP026631"/>
    <property type="match status" value="1"/>
</dbReference>
<reference evidence="3 4" key="1">
    <citation type="submission" date="2016-11" db="EMBL/GenBank/DDBJ databases">
        <authorList>
            <person name="Jaros S."/>
            <person name="Januszkiewicz K."/>
            <person name="Wedrychowicz H."/>
        </authorList>
    </citation>
    <scope>NUCLEOTIDE SEQUENCE [LARGE SCALE GENOMIC DNA]</scope>
    <source>
        <strain evidence="3 4">DSM 25660</strain>
    </source>
</reference>
<keyword evidence="4" id="KW-1185">Reference proteome</keyword>
<dbReference type="STRING" id="1124188.SAMN05444377_11548"/>
<dbReference type="EMBL" id="FQVQ01000015">
    <property type="protein sequence ID" value="SHF67067.1"/>
    <property type="molecule type" value="Genomic_DNA"/>
</dbReference>
<feature type="domain" description="YdbS-like PH" evidence="2">
    <location>
        <begin position="82"/>
        <end position="149"/>
    </location>
</feature>
<feature type="transmembrane region" description="Helical" evidence="1">
    <location>
        <begin position="362"/>
        <end position="384"/>
    </location>
</feature>
<keyword evidence="1" id="KW-0472">Membrane</keyword>
<feature type="transmembrane region" description="Helical" evidence="1">
    <location>
        <begin position="228"/>
        <end position="251"/>
    </location>
</feature>
<feature type="transmembrane region" description="Helical" evidence="1">
    <location>
        <begin position="16"/>
        <end position="39"/>
    </location>
</feature>
<gene>
    <name evidence="3" type="ORF">SAMN05444377_11548</name>
</gene>
<dbReference type="AlphaFoldDB" id="A0A1M5DJA9"/>
<proteinExistence type="predicted"/>
<protein>
    <submittedName>
        <fullName evidence="3">Putative membrane protein</fullName>
    </submittedName>
</protein>
<feature type="transmembrane region" description="Helical" evidence="1">
    <location>
        <begin position="191"/>
        <end position="208"/>
    </location>
</feature>
<dbReference type="InterPro" id="IPR014529">
    <property type="entry name" value="UCP026631"/>
</dbReference>
<organism evidence="3 4">
    <name type="scientific">Flavobacterium fontis</name>
    <dbReference type="NCBI Taxonomy" id="1124188"/>
    <lineage>
        <taxon>Bacteria</taxon>
        <taxon>Pseudomonadati</taxon>
        <taxon>Bacteroidota</taxon>
        <taxon>Flavobacteriia</taxon>
        <taxon>Flavobacteriales</taxon>
        <taxon>Flavobacteriaceae</taxon>
        <taxon>Flavobacterium</taxon>
    </lineage>
</organism>
<dbReference type="Pfam" id="PF03703">
    <property type="entry name" value="bPH_2"/>
    <property type="match status" value="3"/>
</dbReference>
<keyword evidence="1" id="KW-1133">Transmembrane helix</keyword>
<name>A0A1M5DJA9_9FLAO</name>
<evidence type="ECO:0000259" key="2">
    <source>
        <dbReference type="Pfam" id="PF03703"/>
    </source>
</evidence>
<evidence type="ECO:0000256" key="1">
    <source>
        <dbReference type="SAM" id="Phobius"/>
    </source>
</evidence>
<feature type="domain" description="YdbS-like PH" evidence="2">
    <location>
        <begin position="411"/>
        <end position="474"/>
    </location>
</feature>
<feature type="transmembrane region" description="Helical" evidence="1">
    <location>
        <begin position="45"/>
        <end position="67"/>
    </location>
</feature>
<dbReference type="InterPro" id="IPR005182">
    <property type="entry name" value="YdbS-like_PH"/>
</dbReference>
<sequence>MDFQFQEPQQQSKVGVLLLFLDSLQKILRAIAPIILIIVLKGGTLSAFILFMLLMGTFLLVACIAYLRFTHFTFHIDRALGEFIVYDGILTKTKTVIQLSKIQQVNLTQNLLQRLIGVYGIQVDTAGADRHEAQIKAVSRSVALALKKALIENQMAVTAEETLEDQPESITPKPFLKIHFISLIKIGITSNYIKSVGLILTFFFSIWGKLHEIGEEAWLEEKIAEQDWLFQSVIYSIVLGIASLFTLVFLINLGRTVLRYFNYTMQQQQGSLLLSFGLINTKNTVLRPSRVQSVVVSQNYFQKKLNVLEMKIRQAISDEKNHQKDRIEVPGCNTREKEAILELIYGHQPPMGLVMKANWRRLVFNLFLTVVLPVMAAICFKPYFEEVSSSLFFGVLAVYTILLSIYHYFSYKNYTFYVGDQYIHRRSGAWDIAVDILETDKIQAITTSQLFWHKNLNIGSVTLHTAAGNISFYLANFDTLKQYVNRWLYGLESQNHNWM</sequence>
<dbReference type="RefSeq" id="WP_073364669.1">
    <property type="nucleotide sequence ID" value="NZ_FQVQ01000015.1"/>
</dbReference>
<dbReference type="PANTHER" id="PTHR34473:SF2">
    <property type="entry name" value="UPF0699 TRANSMEMBRANE PROTEIN YDBT"/>
    <property type="match status" value="1"/>
</dbReference>
<dbReference type="Proteomes" id="UP000184147">
    <property type="component" value="Unassembled WGS sequence"/>
</dbReference>
<feature type="transmembrane region" description="Helical" evidence="1">
    <location>
        <begin position="390"/>
        <end position="409"/>
    </location>
</feature>
<accession>A0A1M5DJA9</accession>
<keyword evidence="1" id="KW-0812">Transmembrane</keyword>
<evidence type="ECO:0000313" key="4">
    <source>
        <dbReference type="Proteomes" id="UP000184147"/>
    </source>
</evidence>
<dbReference type="OrthoDB" id="1049931at2"/>